<gene>
    <name evidence="2" type="ORF">BKA59DRAFT_526906</name>
</gene>
<dbReference type="Gene3D" id="3.50.50.60">
    <property type="entry name" value="FAD/NAD(P)-binding domain"/>
    <property type="match status" value="1"/>
</dbReference>
<sequence>MQPSLPVHSPNLSHWHQTTRSFPHLNENSSADVPLYTQYLIIGSGISGALTAWELINSGIAGEDILILEAREAVSGATGRNAGHIRPDAFHGFPRFSSIHGPGQARLILEHERVVLQNVKDFVETNNVDCDFNYTTTFEACLNADYKESLVSAFAAFRDAGGDVSHIEFYDGEEAKIKTRLPAALCAYEWPAASNHPAKLCQWILSDVIRKGGKLWTQCPATKILEHKASPSTGMRWDITTPWGTVSAKTVIHCTNAYASFLLPELADTIKPRRAQGHSYVPPDSLSGANTLRSTMSLRYGPKHFFSVNPLRDGTLILGGGASRQDSDWTPNYLKDRFTFDDSTHNPSIMANSIDEFSMLAFGSPSVKTERYGEGFSHVWTGIVGETPDAVPLVGPIDGLDGQWICAGFNGHGMARIFQCAPGLAKLIMGGPWSATGMPECFRFSKDRVIHIGKQRGDN</sequence>
<keyword evidence="3" id="KW-1185">Reference proteome</keyword>
<dbReference type="Proteomes" id="UP000813427">
    <property type="component" value="Unassembled WGS sequence"/>
</dbReference>
<dbReference type="EMBL" id="JAGPXF010000004">
    <property type="protein sequence ID" value="KAH7245317.1"/>
    <property type="molecule type" value="Genomic_DNA"/>
</dbReference>
<reference evidence="2" key="1">
    <citation type="journal article" date="2021" name="Nat. Commun.">
        <title>Genetic determinants of endophytism in the Arabidopsis root mycobiome.</title>
        <authorList>
            <person name="Mesny F."/>
            <person name="Miyauchi S."/>
            <person name="Thiergart T."/>
            <person name="Pickel B."/>
            <person name="Atanasova L."/>
            <person name="Karlsson M."/>
            <person name="Huettel B."/>
            <person name="Barry K.W."/>
            <person name="Haridas S."/>
            <person name="Chen C."/>
            <person name="Bauer D."/>
            <person name="Andreopoulos W."/>
            <person name="Pangilinan J."/>
            <person name="LaButti K."/>
            <person name="Riley R."/>
            <person name="Lipzen A."/>
            <person name="Clum A."/>
            <person name="Drula E."/>
            <person name="Henrissat B."/>
            <person name="Kohler A."/>
            <person name="Grigoriev I.V."/>
            <person name="Martin F.M."/>
            <person name="Hacquard S."/>
        </authorList>
    </citation>
    <scope>NUCLEOTIDE SEQUENCE</scope>
    <source>
        <strain evidence="2">MPI-SDFR-AT-0068</strain>
    </source>
</reference>
<feature type="domain" description="FAD dependent oxidoreductase" evidence="1">
    <location>
        <begin position="39"/>
        <end position="417"/>
    </location>
</feature>
<dbReference type="SUPFAM" id="SSF51905">
    <property type="entry name" value="FAD/NAD(P)-binding domain"/>
    <property type="match status" value="1"/>
</dbReference>
<proteinExistence type="predicted"/>
<dbReference type="InterPro" id="IPR036188">
    <property type="entry name" value="FAD/NAD-bd_sf"/>
</dbReference>
<dbReference type="GO" id="GO:0005737">
    <property type="term" value="C:cytoplasm"/>
    <property type="evidence" value="ECO:0007669"/>
    <property type="project" value="TreeGrafter"/>
</dbReference>
<evidence type="ECO:0000259" key="1">
    <source>
        <dbReference type="Pfam" id="PF01266"/>
    </source>
</evidence>
<evidence type="ECO:0000313" key="3">
    <source>
        <dbReference type="Proteomes" id="UP000813427"/>
    </source>
</evidence>
<dbReference type="PANTHER" id="PTHR13847:SF260">
    <property type="entry name" value="FAD DEPENDENT OXIDOREDUCTASE DOMAIN-CONTAINING PROTEIN"/>
    <property type="match status" value="1"/>
</dbReference>
<comment type="caution">
    <text evidence="2">The sequence shown here is derived from an EMBL/GenBank/DDBJ whole genome shotgun (WGS) entry which is preliminary data.</text>
</comment>
<dbReference type="OrthoDB" id="429143at2759"/>
<evidence type="ECO:0000313" key="2">
    <source>
        <dbReference type="EMBL" id="KAH7245317.1"/>
    </source>
</evidence>
<dbReference type="Pfam" id="PF01266">
    <property type="entry name" value="DAO"/>
    <property type="match status" value="1"/>
</dbReference>
<dbReference type="InterPro" id="IPR006076">
    <property type="entry name" value="FAD-dep_OxRdtase"/>
</dbReference>
<dbReference type="PANTHER" id="PTHR13847">
    <property type="entry name" value="SARCOSINE DEHYDROGENASE-RELATED"/>
    <property type="match status" value="1"/>
</dbReference>
<name>A0A8K0WBG1_9HYPO</name>
<dbReference type="AlphaFoldDB" id="A0A8K0WBG1"/>
<accession>A0A8K0WBG1</accession>
<protein>
    <submittedName>
        <fullName evidence="2">FAD dependent oxidoreductase</fullName>
    </submittedName>
</protein>
<dbReference type="Gene3D" id="3.30.9.10">
    <property type="entry name" value="D-Amino Acid Oxidase, subunit A, domain 2"/>
    <property type="match status" value="1"/>
</dbReference>
<organism evidence="2 3">
    <name type="scientific">Fusarium tricinctum</name>
    <dbReference type="NCBI Taxonomy" id="61284"/>
    <lineage>
        <taxon>Eukaryota</taxon>
        <taxon>Fungi</taxon>
        <taxon>Dikarya</taxon>
        <taxon>Ascomycota</taxon>
        <taxon>Pezizomycotina</taxon>
        <taxon>Sordariomycetes</taxon>
        <taxon>Hypocreomycetidae</taxon>
        <taxon>Hypocreales</taxon>
        <taxon>Nectriaceae</taxon>
        <taxon>Fusarium</taxon>
        <taxon>Fusarium tricinctum species complex</taxon>
    </lineage>
</organism>